<organism evidence="1 2">
    <name type="scientific">Phytophthora citrophthora</name>
    <dbReference type="NCBI Taxonomy" id="4793"/>
    <lineage>
        <taxon>Eukaryota</taxon>
        <taxon>Sar</taxon>
        <taxon>Stramenopiles</taxon>
        <taxon>Oomycota</taxon>
        <taxon>Peronosporomycetes</taxon>
        <taxon>Peronosporales</taxon>
        <taxon>Peronosporaceae</taxon>
        <taxon>Phytophthora</taxon>
    </lineage>
</organism>
<dbReference type="Proteomes" id="UP001259832">
    <property type="component" value="Unassembled WGS sequence"/>
</dbReference>
<evidence type="ECO:0000313" key="1">
    <source>
        <dbReference type="EMBL" id="KAK1945452.1"/>
    </source>
</evidence>
<keyword evidence="2" id="KW-1185">Reference proteome</keyword>
<evidence type="ECO:0000313" key="2">
    <source>
        <dbReference type="Proteomes" id="UP001259832"/>
    </source>
</evidence>
<dbReference type="AlphaFoldDB" id="A0AAD9GVB7"/>
<sequence>MPPPTDVFPVLFSTLRDRLATASSGSQPDLSTPLASSVQTASDTLLASLSSSDLHIQRCMLQEIRHDARANRLQLLRKTRLSVRKAREANTRRKQQLQAVVAAESDTALQDALTHDRKFQFFMTETHHKAAVRLQVR</sequence>
<dbReference type="EMBL" id="JASMQC010000004">
    <property type="protein sequence ID" value="KAK1945452.1"/>
    <property type="molecule type" value="Genomic_DNA"/>
</dbReference>
<name>A0AAD9GVB7_9STRA</name>
<accession>A0AAD9GVB7</accession>
<reference evidence="1" key="1">
    <citation type="submission" date="2023-08" db="EMBL/GenBank/DDBJ databases">
        <title>Reference Genome Resource for the Citrus Pathogen Phytophthora citrophthora.</title>
        <authorList>
            <person name="Moller H."/>
            <person name="Coetzee B."/>
            <person name="Rose L.J."/>
            <person name="Van Niekerk J.M."/>
        </authorList>
    </citation>
    <scope>NUCLEOTIDE SEQUENCE</scope>
    <source>
        <strain evidence="1">STE-U-9442</strain>
    </source>
</reference>
<gene>
    <name evidence="1" type="ORF">P3T76_002500</name>
</gene>
<protein>
    <submittedName>
        <fullName evidence="1">Uncharacterized protein</fullName>
    </submittedName>
</protein>
<proteinExistence type="predicted"/>
<comment type="caution">
    <text evidence="1">The sequence shown here is derived from an EMBL/GenBank/DDBJ whole genome shotgun (WGS) entry which is preliminary data.</text>
</comment>